<dbReference type="RefSeq" id="WP_003610994.1">
    <property type="nucleotide sequence ID" value="NZ_ADVE02000001.1"/>
</dbReference>
<accession>A0A2D2CW99</accession>
<keyword evidence="3" id="KW-1185">Reference proteome</keyword>
<dbReference type="SUPFAM" id="SSF159594">
    <property type="entry name" value="XCC0632-like"/>
    <property type="match status" value="1"/>
</dbReference>
<dbReference type="InterPro" id="IPR005586">
    <property type="entry name" value="ABC_trans_aux"/>
</dbReference>
<gene>
    <name evidence="2" type="ORF">CQW49_03115</name>
</gene>
<evidence type="ECO:0000313" key="2">
    <source>
        <dbReference type="EMBL" id="ATQ66985.1"/>
    </source>
</evidence>
<dbReference type="Gene3D" id="3.40.50.10610">
    <property type="entry name" value="ABC-type transport auxiliary lipoprotein component"/>
    <property type="match status" value="1"/>
</dbReference>
<dbReference type="PROSITE" id="PS51257">
    <property type="entry name" value="PROKAR_LIPOPROTEIN"/>
    <property type="match status" value="1"/>
</dbReference>
<evidence type="ECO:0000313" key="3">
    <source>
        <dbReference type="Proteomes" id="UP000230709"/>
    </source>
</evidence>
<evidence type="ECO:0000259" key="1">
    <source>
        <dbReference type="Pfam" id="PF03886"/>
    </source>
</evidence>
<dbReference type="KEGG" id="mtw:CQW49_03115"/>
<feature type="domain" description="ABC-type transport auxiliary lipoprotein component" evidence="1">
    <location>
        <begin position="33"/>
        <end position="184"/>
    </location>
</feature>
<organism evidence="2 3">
    <name type="scientific">Methylosinus trichosporium (strain ATCC 35070 / NCIMB 11131 / UNIQEM 75 / OB3b)</name>
    <dbReference type="NCBI Taxonomy" id="595536"/>
    <lineage>
        <taxon>Bacteria</taxon>
        <taxon>Pseudomonadati</taxon>
        <taxon>Pseudomonadota</taxon>
        <taxon>Alphaproteobacteria</taxon>
        <taxon>Hyphomicrobiales</taxon>
        <taxon>Methylocystaceae</taxon>
        <taxon>Methylosinus</taxon>
    </lineage>
</organism>
<dbReference type="Proteomes" id="UP000230709">
    <property type="component" value="Chromosome"/>
</dbReference>
<proteinExistence type="predicted"/>
<dbReference type="STRING" id="595536.GCA_000178815_00323"/>
<sequence length="191" mass="20117">MTPSKAAPAVLLALAVAACSGAPQRESFDLSSALGEGVAARPLRRTLAVAEPHAIQPVDSDRIVIRTGPNGLAHLAEAQWVDRLPRLVQARLIAAFDRGRKTGFVVRPGQAAERILSTDIRRFEIDVSSGEAVVEIAAEILDLRGAATGPGRIFSAEAPAEHSTGPAAVHALDEALTSVLRQIVRWTAAQV</sequence>
<protein>
    <recommendedName>
        <fullName evidence="1">ABC-type transport auxiliary lipoprotein component domain-containing protein</fullName>
    </recommendedName>
</protein>
<name>A0A2D2CW99_METT3</name>
<dbReference type="AlphaFoldDB" id="A0A2D2CW99"/>
<reference evidence="3" key="1">
    <citation type="submission" date="2017-10" db="EMBL/GenBank/DDBJ databases">
        <title>Completed PacBio SMRT sequence of Methylosinus trichosporium OB3b reveals presence of a third large plasmid.</title>
        <authorList>
            <person name="Charles T.C."/>
            <person name="Lynch M.D.J."/>
            <person name="Heil J.R."/>
            <person name="Cheng J."/>
        </authorList>
    </citation>
    <scope>NUCLEOTIDE SEQUENCE [LARGE SCALE GENOMIC DNA]</scope>
    <source>
        <strain evidence="3">OB3b</strain>
    </source>
</reference>
<dbReference type="Pfam" id="PF03886">
    <property type="entry name" value="ABC_trans_aux"/>
    <property type="match status" value="1"/>
</dbReference>
<dbReference type="EMBL" id="CP023737">
    <property type="protein sequence ID" value="ATQ66985.1"/>
    <property type="molecule type" value="Genomic_DNA"/>
</dbReference>